<dbReference type="SUPFAM" id="SSF53218">
    <property type="entry name" value="Molybdenum cofactor biosynthesis proteins"/>
    <property type="match status" value="2"/>
</dbReference>
<dbReference type="SMART" id="SM00852">
    <property type="entry name" value="MoCF_biosynth"/>
    <property type="match status" value="2"/>
</dbReference>
<dbReference type="SUPFAM" id="SSF63867">
    <property type="entry name" value="MoeA C-terminal domain-like"/>
    <property type="match status" value="1"/>
</dbReference>
<evidence type="ECO:0000256" key="9">
    <source>
        <dbReference type="ARBA" id="ARBA00022741"/>
    </source>
</evidence>
<keyword evidence="9" id="KW-0547">Nucleotide-binding</keyword>
<dbReference type="UniPathway" id="UPA00344"/>
<keyword evidence="17" id="KW-1185">Reference proteome</keyword>
<comment type="similarity">
    <text evidence="4">In the N-terminal section; belongs to the MoaB/Mog family.</text>
</comment>
<dbReference type="Proteomes" id="UP000678499">
    <property type="component" value="Unassembled WGS sequence"/>
</dbReference>
<dbReference type="EMBL" id="OA883338">
    <property type="protein sequence ID" value="CAD7278639.1"/>
    <property type="molecule type" value="Genomic_DNA"/>
</dbReference>
<evidence type="ECO:0000256" key="5">
    <source>
        <dbReference type="ARBA" id="ARBA00008339"/>
    </source>
</evidence>
<dbReference type="PROSITE" id="PS51253">
    <property type="entry name" value="HTH_CENPB"/>
    <property type="match status" value="1"/>
</dbReference>
<sequence length="1354" mass="148358">MSAVITCGVLTVSDTCAAGTSEDRSGPVLCQLLASGELGIRGEIIAKDIVPDDVGQIQSVLVKWAAVEKLDLVVTTGGTGLSPRDVTPEAVRAVIDRDIFGMSYAMMAGSLDITPMAMVSRPVCGVKGNTIIITVPGSPKAAAECMKIVKPALPHALDLVKGANKSGVSQLHSKMQGHRCPGHSHYCPEYAALNSLVPRRVEATSVFRRTVTEESDAPVASDPSNVARRHRHSPFPMVSIETALDAVLKNSKVSPRAPDILDVRKSVGRVLATDVSSSCDIPPFDASIKDGYAVNAADGPGEYAVMDAITAGNSLKQDFTLQEGYCVRISTGAPLPQGANAVVQVEDTVLLEWDEESKEEKKIKILTNPTTGLDVRTKGSDLTKDTLIMRAGTKLSPADVGILASVGITRVSVVQKPKVAVLSTGNEVMDPFSHSSGDSGMDLPSGKIWDCNSTTLTCLVESKGLGDVVVCRTVPDDVVELEKALRDILSECDVIITSGSVSMGEKDLLKYVLQQKLGATVHFGRVNMKPGKPTTFATTSDGKLLFCLPGNPVSTFATAHLFVVPCLRRLCGEGLPNILWVGVELGEDFALDSRPEFHPAVIRRRGNRKLPLAFSTGDQRSSRLIRASGADVLLFLPAAENSVLRKGEIVEGLLLKFPVDQKKLCRLALVSKPWVGENDLSVLPNSKVTKGHIAEITKQTQGVLYKVSWMEDVHKNCDMECDQSEEISSSDGRVVPACQQHFADFRDYESDDDEEEPCSSSNNALFCLPVYNGTQVSESENNPGSSLMTISGRKHKIYTEAFKEEAVRSSRGLSLKAGAGVCRIDPKTLAVWTKEVEKRQKACCASENPEAAFVAWLHATSVENQAIDRKSVIDKLTEFSGAINKLKPKGWFVQWTAKVVPDLMAGITVPLDSRIQFPYKFKHIVVQLAQRQTQRSLSVALSISRKQIADWMKNCETIVFEAAKNSERTGRRFGVTAVKQEKAEKRLYEWCMNRRQELGCQPKFEEVQQKARALFIASGFPRLKCSYGWYMRWKNRYAVEQMNHPYDEVLVIWVLEQYDLNASLTLAQFLTAGAEVIAKSSSKPVCKLLAKDWAINFAKRNVDFLQVTDGCALESKLPEELCDKFKMFCRDFSTLEQLYQPGSIGNVDEIFLTLESEGRDGKLKLFQPSGPMGYALSTVLFCSLADGRLLPPLLTLNQDCKNEASGVQEIIMPANCVVVISKNGETNADVLKIWLKKIWTRYVSAPSLLLLDSYPCHDDESWRDACNDHGVTLHHFPLGSACRKQPIDVAAKKYFSEKFVDRLLTSVPPGREVESKILAICDAVVAAWRAVGMDRKDLLKLSFDKLRISEPDAI</sequence>
<evidence type="ECO:0000256" key="1">
    <source>
        <dbReference type="ARBA" id="ARBA00001946"/>
    </source>
</evidence>
<keyword evidence="12" id="KW-0238">DNA-binding</keyword>
<evidence type="ECO:0000256" key="7">
    <source>
        <dbReference type="ARBA" id="ARBA00022679"/>
    </source>
</evidence>
<comment type="cofactor">
    <cofactor evidence="1">
        <name>Mg(2+)</name>
        <dbReference type="ChEBI" id="CHEBI:18420"/>
    </cofactor>
</comment>
<dbReference type="Gene3D" id="3.40.980.10">
    <property type="entry name" value="MoaB/Mog-like domain"/>
    <property type="match status" value="2"/>
</dbReference>
<accession>A0A7R9BQ59</accession>
<dbReference type="Gene3D" id="2.170.190.11">
    <property type="entry name" value="Molybdopterin biosynthesis moea protein, domain 3"/>
    <property type="match status" value="1"/>
</dbReference>
<evidence type="ECO:0000256" key="11">
    <source>
        <dbReference type="ARBA" id="ARBA00022842"/>
    </source>
</evidence>
<dbReference type="PANTHER" id="PTHR10192">
    <property type="entry name" value="MOLYBDOPTERIN BIOSYNTHESIS PROTEIN"/>
    <property type="match status" value="1"/>
</dbReference>
<dbReference type="FunFam" id="2.170.190.11:FF:000001">
    <property type="entry name" value="Molybdopterin molybdenumtransferase"/>
    <property type="match status" value="1"/>
</dbReference>
<evidence type="ECO:0000256" key="3">
    <source>
        <dbReference type="ARBA" id="ARBA00005046"/>
    </source>
</evidence>
<reference evidence="16" key="1">
    <citation type="submission" date="2020-11" db="EMBL/GenBank/DDBJ databases">
        <authorList>
            <person name="Tran Van P."/>
        </authorList>
    </citation>
    <scope>NUCLEOTIDE SEQUENCE</scope>
</reference>
<dbReference type="PROSITE" id="PS01079">
    <property type="entry name" value="MOCF_BIOSYNTHESIS_2"/>
    <property type="match status" value="1"/>
</dbReference>
<keyword evidence="8" id="KW-0479">Metal-binding</keyword>
<dbReference type="GO" id="GO:0005634">
    <property type="term" value="C:nucleus"/>
    <property type="evidence" value="ECO:0007669"/>
    <property type="project" value="UniProtKB-SubCell"/>
</dbReference>
<dbReference type="PANTHER" id="PTHR10192:SF5">
    <property type="entry name" value="GEPHYRIN"/>
    <property type="match status" value="1"/>
</dbReference>
<comment type="pathway">
    <text evidence="3">Cofactor biosynthesis; molybdopterin biosynthesis.</text>
</comment>
<comment type="subcellular location">
    <subcellularLocation>
        <location evidence="2">Nucleus</location>
    </subcellularLocation>
</comment>
<dbReference type="InterPro" id="IPR004875">
    <property type="entry name" value="DDE_SF_endonuclease_dom"/>
</dbReference>
<dbReference type="GO" id="GO:0061599">
    <property type="term" value="F:molybdopterin molybdotransferase activity"/>
    <property type="evidence" value="ECO:0007669"/>
    <property type="project" value="TreeGrafter"/>
</dbReference>
<dbReference type="Pfam" id="PF00994">
    <property type="entry name" value="MoCF_biosynth"/>
    <property type="match status" value="2"/>
</dbReference>
<dbReference type="FunFam" id="3.40.980.10:FF:000002">
    <property type="entry name" value="Molybdopterin molybdenumtransferase"/>
    <property type="match status" value="1"/>
</dbReference>
<keyword evidence="6" id="KW-0500">Molybdenum</keyword>
<evidence type="ECO:0000256" key="12">
    <source>
        <dbReference type="ARBA" id="ARBA00023125"/>
    </source>
</evidence>
<evidence type="ECO:0000256" key="2">
    <source>
        <dbReference type="ARBA" id="ARBA00004123"/>
    </source>
</evidence>
<evidence type="ECO:0000256" key="8">
    <source>
        <dbReference type="ARBA" id="ARBA00022723"/>
    </source>
</evidence>
<dbReference type="SUPFAM" id="SSF46689">
    <property type="entry name" value="Homeodomain-like"/>
    <property type="match status" value="1"/>
</dbReference>
<evidence type="ECO:0000313" key="17">
    <source>
        <dbReference type="Proteomes" id="UP000678499"/>
    </source>
</evidence>
<dbReference type="OrthoDB" id="4349954at2759"/>
<dbReference type="Pfam" id="PF03221">
    <property type="entry name" value="HTH_Tnp_Tc5"/>
    <property type="match status" value="1"/>
</dbReference>
<evidence type="ECO:0000256" key="14">
    <source>
        <dbReference type="ARBA" id="ARBA00023268"/>
    </source>
</evidence>
<dbReference type="InterPro" id="IPR009057">
    <property type="entry name" value="Homeodomain-like_sf"/>
</dbReference>
<dbReference type="InterPro" id="IPR006600">
    <property type="entry name" value="HTH_CenpB_DNA-bd_dom"/>
</dbReference>
<keyword evidence="10" id="KW-0067">ATP-binding</keyword>
<dbReference type="GO" id="GO:0046872">
    <property type="term" value="F:metal ion binding"/>
    <property type="evidence" value="ECO:0007669"/>
    <property type="project" value="UniProtKB-KW"/>
</dbReference>
<evidence type="ECO:0000313" key="16">
    <source>
        <dbReference type="EMBL" id="CAD7278639.1"/>
    </source>
</evidence>
<dbReference type="InterPro" id="IPR036688">
    <property type="entry name" value="MoeA_C_domain_IV_sf"/>
</dbReference>
<dbReference type="InterPro" id="IPR001453">
    <property type="entry name" value="MoaB/Mog_dom"/>
</dbReference>
<dbReference type="CDD" id="cd00886">
    <property type="entry name" value="MogA_MoaB"/>
    <property type="match status" value="1"/>
</dbReference>
<evidence type="ECO:0000259" key="15">
    <source>
        <dbReference type="PROSITE" id="PS51253"/>
    </source>
</evidence>
<feature type="domain" description="HTH CENPB-type" evidence="15">
    <location>
        <begin position="971"/>
        <end position="1043"/>
    </location>
</feature>
<name>A0A7R9BQ59_9CRUS</name>
<proteinExistence type="inferred from homology"/>
<dbReference type="PROSITE" id="PS01078">
    <property type="entry name" value="MOCF_BIOSYNTHESIS_1"/>
    <property type="match status" value="1"/>
</dbReference>
<dbReference type="NCBIfam" id="TIGR00177">
    <property type="entry name" value="molyb_syn"/>
    <property type="match status" value="2"/>
</dbReference>
<gene>
    <name evidence="16" type="ORF">NMOB1V02_LOCUS6337</name>
</gene>
<dbReference type="GO" id="GO:0005829">
    <property type="term" value="C:cytosol"/>
    <property type="evidence" value="ECO:0007669"/>
    <property type="project" value="TreeGrafter"/>
</dbReference>
<dbReference type="Gene3D" id="1.10.10.60">
    <property type="entry name" value="Homeodomain-like"/>
    <property type="match status" value="1"/>
</dbReference>
<dbReference type="InterPro" id="IPR008284">
    <property type="entry name" value="MoCF_biosynth_CS"/>
</dbReference>
<dbReference type="GO" id="GO:0003677">
    <property type="term" value="F:DNA binding"/>
    <property type="evidence" value="ECO:0007669"/>
    <property type="project" value="UniProtKB-KW"/>
</dbReference>
<dbReference type="InterPro" id="IPR038987">
    <property type="entry name" value="MoeA-like"/>
</dbReference>
<dbReference type="InterPro" id="IPR005110">
    <property type="entry name" value="MoeA_linker/N"/>
</dbReference>
<dbReference type="SUPFAM" id="SSF63882">
    <property type="entry name" value="MoeA N-terminal region -like"/>
    <property type="match status" value="1"/>
</dbReference>
<dbReference type="InterPro" id="IPR036425">
    <property type="entry name" value="MoaB/Mog-like_dom_sf"/>
</dbReference>
<dbReference type="Gene3D" id="2.40.340.10">
    <property type="entry name" value="MoeA, C-terminal, domain IV"/>
    <property type="match status" value="1"/>
</dbReference>
<dbReference type="Gene3D" id="3.90.105.10">
    <property type="entry name" value="Molybdopterin biosynthesis moea protein, domain 2"/>
    <property type="match status" value="1"/>
</dbReference>
<dbReference type="InterPro" id="IPR036135">
    <property type="entry name" value="MoeA_linker/N_sf"/>
</dbReference>
<evidence type="ECO:0000256" key="13">
    <source>
        <dbReference type="ARBA" id="ARBA00023150"/>
    </source>
</evidence>
<evidence type="ECO:0000256" key="4">
    <source>
        <dbReference type="ARBA" id="ARBA00007589"/>
    </source>
</evidence>
<dbReference type="NCBIfam" id="NF045515">
    <property type="entry name" value="Glp_gephyrin"/>
    <property type="match status" value="1"/>
</dbReference>
<dbReference type="Pfam" id="PF03454">
    <property type="entry name" value="MoeA_C"/>
    <property type="match status" value="1"/>
</dbReference>
<keyword evidence="13" id="KW-0501">Molybdenum cofactor biosynthesis</keyword>
<dbReference type="Pfam" id="PF03453">
    <property type="entry name" value="MoeA_N"/>
    <property type="match status" value="1"/>
</dbReference>
<comment type="similarity">
    <text evidence="5">In the C-terminal section; belongs to the MoeA family.</text>
</comment>
<dbReference type="CDD" id="cd00887">
    <property type="entry name" value="MoeA"/>
    <property type="match status" value="1"/>
</dbReference>
<protein>
    <recommendedName>
        <fullName evidence="15">HTH CENPB-type domain-containing protein</fullName>
    </recommendedName>
</protein>
<keyword evidence="11" id="KW-0460">Magnesium</keyword>
<dbReference type="FunFam" id="3.40.980.10:FF:000001">
    <property type="entry name" value="Molybdopterin molybdenumtransferase"/>
    <property type="match status" value="1"/>
</dbReference>
<evidence type="ECO:0000256" key="6">
    <source>
        <dbReference type="ARBA" id="ARBA00022505"/>
    </source>
</evidence>
<dbReference type="GO" id="GO:0005524">
    <property type="term" value="F:ATP binding"/>
    <property type="evidence" value="ECO:0007669"/>
    <property type="project" value="UniProtKB-KW"/>
</dbReference>
<dbReference type="EMBL" id="CAJPEX010001301">
    <property type="protein sequence ID" value="CAG0918791.1"/>
    <property type="molecule type" value="Genomic_DNA"/>
</dbReference>
<dbReference type="InterPro" id="IPR005111">
    <property type="entry name" value="MoeA_C_domain_IV"/>
</dbReference>
<keyword evidence="7" id="KW-0808">Transferase</keyword>
<dbReference type="GO" id="GO:0006777">
    <property type="term" value="P:Mo-molybdopterin cofactor biosynthetic process"/>
    <property type="evidence" value="ECO:0007669"/>
    <property type="project" value="UniProtKB-KW"/>
</dbReference>
<dbReference type="Pfam" id="PF03184">
    <property type="entry name" value="DDE_1"/>
    <property type="match status" value="1"/>
</dbReference>
<evidence type="ECO:0000256" key="10">
    <source>
        <dbReference type="ARBA" id="ARBA00022840"/>
    </source>
</evidence>
<organism evidence="16">
    <name type="scientific">Notodromas monacha</name>
    <dbReference type="NCBI Taxonomy" id="399045"/>
    <lineage>
        <taxon>Eukaryota</taxon>
        <taxon>Metazoa</taxon>
        <taxon>Ecdysozoa</taxon>
        <taxon>Arthropoda</taxon>
        <taxon>Crustacea</taxon>
        <taxon>Oligostraca</taxon>
        <taxon>Ostracoda</taxon>
        <taxon>Podocopa</taxon>
        <taxon>Podocopida</taxon>
        <taxon>Cypridocopina</taxon>
        <taxon>Cypridoidea</taxon>
        <taxon>Cyprididae</taxon>
        <taxon>Notodromas</taxon>
    </lineage>
</organism>
<keyword evidence="14" id="KW-0511">Multifunctional enzyme</keyword>